<evidence type="ECO:0000256" key="5">
    <source>
        <dbReference type="ARBA" id="ARBA00022748"/>
    </source>
</evidence>
<dbReference type="PANTHER" id="PTHR47870">
    <property type="entry name" value="CYTOCHROME C-TYPE BIOGENESIS PROTEIN CCMH"/>
    <property type="match status" value="1"/>
</dbReference>
<keyword evidence="3" id="KW-0479">Metal-binding</keyword>
<dbReference type="InterPro" id="IPR051263">
    <property type="entry name" value="C-type_cytochrome_biogenesis"/>
</dbReference>
<evidence type="ECO:0000256" key="6">
    <source>
        <dbReference type="ARBA" id="ARBA00023004"/>
    </source>
</evidence>
<dbReference type="GO" id="GO:0016829">
    <property type="term" value="F:lyase activity"/>
    <property type="evidence" value="ECO:0007669"/>
    <property type="project" value="UniProtKB-KW"/>
</dbReference>
<keyword evidence="5" id="KW-0201">Cytochrome c-type biogenesis</keyword>
<dbReference type="Pfam" id="PF03918">
    <property type="entry name" value="CcmH"/>
    <property type="match status" value="1"/>
</dbReference>
<comment type="similarity">
    <text evidence="1">Belongs to the CcmH/CycL/Ccl2/NrfF family.</text>
</comment>
<dbReference type="InterPro" id="IPR005616">
    <property type="entry name" value="CcmH/CycL/Ccl2/NrfF_N"/>
</dbReference>
<name>A0A3B1BP43_9ZZZZ</name>
<keyword evidence="2" id="KW-0349">Heme</keyword>
<keyword evidence="7" id="KW-1133">Transmembrane helix</keyword>
<dbReference type="InterPro" id="IPR038297">
    <property type="entry name" value="CcmH/CycL/NrfF/Ccl2_sf"/>
</dbReference>
<keyword evidence="6" id="KW-0408">Iron</keyword>
<evidence type="ECO:0000256" key="7">
    <source>
        <dbReference type="SAM" id="Phobius"/>
    </source>
</evidence>
<keyword evidence="9" id="KW-0456">Lyase</keyword>
<keyword evidence="4" id="KW-0732">Signal</keyword>
<feature type="domain" description="CcmH/CycL/Ccl2/NrfF N-terminal" evidence="8">
    <location>
        <begin position="14"/>
        <end position="153"/>
    </location>
</feature>
<evidence type="ECO:0000256" key="3">
    <source>
        <dbReference type="ARBA" id="ARBA00022723"/>
    </source>
</evidence>
<dbReference type="PANTHER" id="PTHR47870:SF1">
    <property type="entry name" value="CYTOCHROME C-TYPE BIOGENESIS PROTEIN CCMH"/>
    <property type="match status" value="1"/>
</dbReference>
<dbReference type="AlphaFoldDB" id="A0A3B1BP43"/>
<dbReference type="EMBL" id="UOFZ01000127">
    <property type="protein sequence ID" value="VAX13594.1"/>
    <property type="molecule type" value="Genomic_DNA"/>
</dbReference>
<sequence>MKSSILSKRLLSGLLLLIFVLSAQAAIVAFKFTDPAKEARFRKFGEELRCLVCQNESLADSNAELALDLRRVLYKMIQNNATDKEIIAFMVDRYGDFVLYKPPVKPTTWLLWFGPFILVAVGLFILIRVIRNTRKQADTKLTEDEQKQLDSLLKNKKEEPRV</sequence>
<evidence type="ECO:0000256" key="1">
    <source>
        <dbReference type="ARBA" id="ARBA00010342"/>
    </source>
</evidence>
<dbReference type="Gene3D" id="1.10.8.640">
    <property type="entry name" value="Cytochrome C biogenesis protein"/>
    <property type="match status" value="1"/>
</dbReference>
<dbReference type="GO" id="GO:0005886">
    <property type="term" value="C:plasma membrane"/>
    <property type="evidence" value="ECO:0007669"/>
    <property type="project" value="TreeGrafter"/>
</dbReference>
<evidence type="ECO:0000259" key="8">
    <source>
        <dbReference type="Pfam" id="PF03918"/>
    </source>
</evidence>
<protein>
    <submittedName>
        <fullName evidence="9">Cytochrome c heme lyase subunit CcmL</fullName>
    </submittedName>
</protein>
<accession>A0A3B1BP43</accession>
<evidence type="ECO:0000313" key="9">
    <source>
        <dbReference type="EMBL" id="VAX13594.1"/>
    </source>
</evidence>
<keyword evidence="7" id="KW-0472">Membrane</keyword>
<keyword evidence="7" id="KW-0812">Transmembrane</keyword>
<reference evidence="9" key="1">
    <citation type="submission" date="2018-06" db="EMBL/GenBank/DDBJ databases">
        <authorList>
            <person name="Zhirakovskaya E."/>
        </authorList>
    </citation>
    <scope>NUCLEOTIDE SEQUENCE</scope>
</reference>
<proteinExistence type="inferred from homology"/>
<dbReference type="FunFam" id="1.10.8.640:FF:000001">
    <property type="entry name" value="Cytochrome c-type biogenesis protein"/>
    <property type="match status" value="1"/>
</dbReference>
<feature type="transmembrane region" description="Helical" evidence="7">
    <location>
        <begin position="109"/>
        <end position="130"/>
    </location>
</feature>
<gene>
    <name evidence="9" type="ORF">MNBD_GAMMA24-1620</name>
</gene>
<organism evidence="9">
    <name type="scientific">hydrothermal vent metagenome</name>
    <dbReference type="NCBI Taxonomy" id="652676"/>
    <lineage>
        <taxon>unclassified sequences</taxon>
        <taxon>metagenomes</taxon>
        <taxon>ecological metagenomes</taxon>
    </lineage>
</organism>
<dbReference type="GO" id="GO:0046872">
    <property type="term" value="F:metal ion binding"/>
    <property type="evidence" value="ECO:0007669"/>
    <property type="project" value="UniProtKB-KW"/>
</dbReference>
<evidence type="ECO:0000256" key="2">
    <source>
        <dbReference type="ARBA" id="ARBA00022617"/>
    </source>
</evidence>
<dbReference type="CDD" id="cd16378">
    <property type="entry name" value="CcmH_N"/>
    <property type="match status" value="1"/>
</dbReference>
<dbReference type="GO" id="GO:0017004">
    <property type="term" value="P:cytochrome complex assembly"/>
    <property type="evidence" value="ECO:0007669"/>
    <property type="project" value="UniProtKB-KW"/>
</dbReference>
<evidence type="ECO:0000256" key="4">
    <source>
        <dbReference type="ARBA" id="ARBA00022729"/>
    </source>
</evidence>